<evidence type="ECO:0000259" key="1">
    <source>
        <dbReference type="Pfam" id="PF11706"/>
    </source>
</evidence>
<dbReference type="InterPro" id="IPR023286">
    <property type="entry name" value="ABATE_dom_sf"/>
</dbReference>
<dbReference type="RefSeq" id="WP_196417816.1">
    <property type="nucleotide sequence ID" value="NZ_JADQTO010000018.1"/>
</dbReference>
<dbReference type="Pfam" id="PF07336">
    <property type="entry name" value="ABATE"/>
    <property type="match status" value="1"/>
</dbReference>
<dbReference type="AlphaFoldDB" id="A0A931CF30"/>
<protein>
    <submittedName>
        <fullName evidence="2">CGNR zinc finger domain-containing protein</fullName>
    </submittedName>
</protein>
<organism evidence="2 3">
    <name type="scientific">Actinoplanes aureus</name>
    <dbReference type="NCBI Taxonomy" id="2792083"/>
    <lineage>
        <taxon>Bacteria</taxon>
        <taxon>Bacillati</taxon>
        <taxon>Actinomycetota</taxon>
        <taxon>Actinomycetes</taxon>
        <taxon>Micromonosporales</taxon>
        <taxon>Micromonosporaceae</taxon>
        <taxon>Actinoplanes</taxon>
    </lineage>
</organism>
<comment type="caution">
    <text evidence="2">The sequence shown here is derived from an EMBL/GenBank/DDBJ whole genome shotgun (WGS) entry which is preliminary data.</text>
</comment>
<dbReference type="Proteomes" id="UP000598146">
    <property type="component" value="Unassembled WGS sequence"/>
</dbReference>
<dbReference type="Pfam" id="PF11706">
    <property type="entry name" value="zf-CGNR"/>
    <property type="match status" value="1"/>
</dbReference>
<name>A0A931CF30_9ACTN</name>
<dbReference type="SUPFAM" id="SSF160904">
    <property type="entry name" value="Jann2411-like"/>
    <property type="match status" value="1"/>
</dbReference>
<evidence type="ECO:0000313" key="3">
    <source>
        <dbReference type="Proteomes" id="UP000598146"/>
    </source>
</evidence>
<accession>A0A931CF30</accession>
<dbReference type="Gene3D" id="1.10.3300.10">
    <property type="entry name" value="Jann2411-like domain"/>
    <property type="match status" value="1"/>
</dbReference>
<proteinExistence type="predicted"/>
<feature type="domain" description="Zinc finger CGNR" evidence="1">
    <location>
        <begin position="126"/>
        <end position="169"/>
    </location>
</feature>
<dbReference type="PANTHER" id="PTHR35525:SF3">
    <property type="entry name" value="BLL6575 PROTEIN"/>
    <property type="match status" value="1"/>
</dbReference>
<gene>
    <name evidence="2" type="ORF">I4J89_31765</name>
</gene>
<dbReference type="InterPro" id="IPR010852">
    <property type="entry name" value="ABATE"/>
</dbReference>
<keyword evidence="3" id="KW-1185">Reference proteome</keyword>
<dbReference type="InterPro" id="IPR021005">
    <property type="entry name" value="Znf_CGNR"/>
</dbReference>
<sequence>MVQRPLVGEPLALDLVNTQWIDRGDPVDLFETPDGMATWLAEHRLSGDLPAAQAPLRQARAALRRVLEDPGETAEHDINEVLSHGTVRYALHGTAVREQYHVDAGWAPAWQAVKNYLELLNQQPTRIRRCAHPACVLYFFDTSRNGTRRWCSMDGCGSRTKAARHYQRHRTPST</sequence>
<dbReference type="PANTHER" id="PTHR35525">
    <property type="entry name" value="BLL6575 PROTEIN"/>
    <property type="match status" value="1"/>
</dbReference>
<reference evidence="2" key="1">
    <citation type="submission" date="2020-11" db="EMBL/GenBank/DDBJ databases">
        <title>Isolation and identification of active actinomycetes.</title>
        <authorList>
            <person name="Sun X."/>
        </authorList>
    </citation>
    <scope>NUCLEOTIDE SEQUENCE</scope>
    <source>
        <strain evidence="2">NEAU-A11</strain>
    </source>
</reference>
<evidence type="ECO:0000313" key="2">
    <source>
        <dbReference type="EMBL" id="MBG0566033.1"/>
    </source>
</evidence>
<dbReference type="EMBL" id="JADQTO010000018">
    <property type="protein sequence ID" value="MBG0566033.1"/>
    <property type="molecule type" value="Genomic_DNA"/>
</dbReference>